<dbReference type="GO" id="GO:0015035">
    <property type="term" value="F:protein-disulfide reductase activity"/>
    <property type="evidence" value="ECO:0007669"/>
    <property type="project" value="UniProtKB-UniRule"/>
</dbReference>
<keyword evidence="3" id="KW-0249">Electron transport</keyword>
<dbReference type="Pfam" id="PF00085">
    <property type="entry name" value="Thioredoxin"/>
    <property type="match status" value="1"/>
</dbReference>
<dbReference type="PANTHER" id="PTHR45663">
    <property type="entry name" value="GEO12009P1"/>
    <property type="match status" value="1"/>
</dbReference>
<keyword evidence="2" id="KW-0813">Transport</keyword>
<dbReference type="InterPro" id="IPR013766">
    <property type="entry name" value="Thioredoxin_domain"/>
</dbReference>
<sequence>MSSTVELTKENFDQTVTDNEFVLIDFWASWCGPCRQFAPVYEKAAGENPDLVFGKVDTEAQPELAAAFGIQSIPTLMIVRDQVAVFAQPGALPESALTDVIGQARKLDMDEVRKSVAEQQAQAQAQGRTGQEG</sequence>
<evidence type="ECO:0000256" key="7">
    <source>
        <dbReference type="SAM" id="MobiDB-lite"/>
    </source>
</evidence>
<keyword evidence="5" id="KW-0676">Redox-active center</keyword>
<protein>
    <recommendedName>
        <fullName evidence="6">Thioredoxin</fullName>
    </recommendedName>
</protein>
<keyword evidence="10" id="KW-1185">Reference proteome</keyword>
<dbReference type="EMBL" id="JAVRES010000001">
    <property type="protein sequence ID" value="MDT0433549.1"/>
    <property type="molecule type" value="Genomic_DNA"/>
</dbReference>
<keyword evidence="4" id="KW-1015">Disulfide bond</keyword>
<dbReference type="PRINTS" id="PR00421">
    <property type="entry name" value="THIOREDOXIN"/>
</dbReference>
<evidence type="ECO:0000313" key="10">
    <source>
        <dbReference type="Proteomes" id="UP001183535"/>
    </source>
</evidence>
<dbReference type="InterPro" id="IPR005746">
    <property type="entry name" value="Thioredoxin"/>
</dbReference>
<dbReference type="RefSeq" id="WP_093828952.1">
    <property type="nucleotide sequence ID" value="NZ_JAVRES010000001.1"/>
</dbReference>
<evidence type="ECO:0000256" key="4">
    <source>
        <dbReference type="ARBA" id="ARBA00023157"/>
    </source>
</evidence>
<dbReference type="CDD" id="cd02947">
    <property type="entry name" value="TRX_family"/>
    <property type="match status" value="1"/>
</dbReference>
<dbReference type="PROSITE" id="PS00194">
    <property type="entry name" value="THIOREDOXIN_1"/>
    <property type="match status" value="1"/>
</dbReference>
<dbReference type="InterPro" id="IPR036249">
    <property type="entry name" value="Thioredoxin-like_sf"/>
</dbReference>
<dbReference type="SUPFAM" id="SSF52833">
    <property type="entry name" value="Thioredoxin-like"/>
    <property type="match status" value="1"/>
</dbReference>
<evidence type="ECO:0000256" key="5">
    <source>
        <dbReference type="ARBA" id="ARBA00023284"/>
    </source>
</evidence>
<organism evidence="9 10">
    <name type="scientific">Streptomyces doudnae</name>
    <dbReference type="NCBI Taxonomy" id="3075536"/>
    <lineage>
        <taxon>Bacteria</taxon>
        <taxon>Bacillati</taxon>
        <taxon>Actinomycetota</taxon>
        <taxon>Actinomycetes</taxon>
        <taxon>Kitasatosporales</taxon>
        <taxon>Streptomycetaceae</taxon>
        <taxon>Streptomyces</taxon>
    </lineage>
</organism>
<evidence type="ECO:0000313" key="9">
    <source>
        <dbReference type="EMBL" id="MDT0433549.1"/>
    </source>
</evidence>
<evidence type="ECO:0000256" key="6">
    <source>
        <dbReference type="NCBIfam" id="TIGR01068"/>
    </source>
</evidence>
<name>A0ABD5EGN0_9ACTN</name>
<gene>
    <name evidence="9" type="primary">trxA</name>
    <name evidence="9" type="ORF">RM877_02525</name>
</gene>
<dbReference type="Gene3D" id="3.40.30.10">
    <property type="entry name" value="Glutaredoxin"/>
    <property type="match status" value="1"/>
</dbReference>
<proteinExistence type="inferred from homology"/>
<dbReference type="NCBIfam" id="TIGR01068">
    <property type="entry name" value="thioredoxin"/>
    <property type="match status" value="1"/>
</dbReference>
<dbReference type="Proteomes" id="UP001183535">
    <property type="component" value="Unassembled WGS sequence"/>
</dbReference>
<accession>A0ABD5EGN0</accession>
<comment type="caution">
    <text evidence="9">The sequence shown here is derived from an EMBL/GenBank/DDBJ whole genome shotgun (WGS) entry which is preliminary data.</text>
</comment>
<reference evidence="10" key="1">
    <citation type="submission" date="2023-07" db="EMBL/GenBank/DDBJ databases">
        <title>30 novel species of actinomycetes from the DSMZ collection.</title>
        <authorList>
            <person name="Nouioui I."/>
        </authorList>
    </citation>
    <scope>NUCLEOTIDE SEQUENCE [LARGE SCALE GENOMIC DNA]</scope>
    <source>
        <strain evidence="10">DSM 41981</strain>
    </source>
</reference>
<dbReference type="PROSITE" id="PS51352">
    <property type="entry name" value="THIOREDOXIN_2"/>
    <property type="match status" value="1"/>
</dbReference>
<dbReference type="AlphaFoldDB" id="A0ABD5EGN0"/>
<dbReference type="FunFam" id="3.40.30.10:FF:000155">
    <property type="entry name" value="Thioredoxin"/>
    <property type="match status" value="1"/>
</dbReference>
<evidence type="ECO:0000259" key="8">
    <source>
        <dbReference type="PROSITE" id="PS51352"/>
    </source>
</evidence>
<feature type="domain" description="Thioredoxin" evidence="8">
    <location>
        <begin position="3"/>
        <end position="106"/>
    </location>
</feature>
<feature type="region of interest" description="Disordered" evidence="7">
    <location>
        <begin position="112"/>
        <end position="133"/>
    </location>
</feature>
<dbReference type="PANTHER" id="PTHR45663:SF40">
    <property type="entry name" value="THIOREDOXIN 2"/>
    <property type="match status" value="1"/>
</dbReference>
<evidence type="ECO:0000256" key="2">
    <source>
        <dbReference type="ARBA" id="ARBA00022448"/>
    </source>
</evidence>
<evidence type="ECO:0000256" key="3">
    <source>
        <dbReference type="ARBA" id="ARBA00022982"/>
    </source>
</evidence>
<evidence type="ECO:0000256" key="1">
    <source>
        <dbReference type="ARBA" id="ARBA00008987"/>
    </source>
</evidence>
<dbReference type="InterPro" id="IPR017937">
    <property type="entry name" value="Thioredoxin_CS"/>
</dbReference>
<comment type="similarity">
    <text evidence="1">Belongs to the thioredoxin family.</text>
</comment>